<dbReference type="SMART" id="SM00382">
    <property type="entry name" value="AAA"/>
    <property type="match status" value="1"/>
</dbReference>
<dbReference type="GO" id="GO:0005524">
    <property type="term" value="F:ATP binding"/>
    <property type="evidence" value="ECO:0007669"/>
    <property type="project" value="UniProtKB-KW"/>
</dbReference>
<dbReference type="GO" id="GO:0008559">
    <property type="term" value="F:ABC-type xenobiotic transporter activity"/>
    <property type="evidence" value="ECO:0007669"/>
    <property type="project" value="UniProtKB-EC"/>
</dbReference>
<gene>
    <name evidence="14" type="ORF">TEA_013579</name>
</gene>
<evidence type="ECO:0000256" key="7">
    <source>
        <dbReference type="ARBA" id="ARBA00022840"/>
    </source>
</evidence>
<evidence type="ECO:0000256" key="2">
    <source>
        <dbReference type="ARBA" id="ARBA00009726"/>
    </source>
</evidence>
<dbReference type="Pfam" id="PF00005">
    <property type="entry name" value="ABC_tran"/>
    <property type="match status" value="2"/>
</dbReference>
<dbReference type="GO" id="GO:0016887">
    <property type="term" value="F:ATP hydrolysis activity"/>
    <property type="evidence" value="ECO:0007669"/>
    <property type="project" value="InterPro"/>
</dbReference>
<evidence type="ECO:0000256" key="10">
    <source>
        <dbReference type="ARBA" id="ARBA00034018"/>
    </source>
</evidence>
<protein>
    <recommendedName>
        <fullName evidence="3">ABC-type xenobiotic transporter</fullName>
        <ecNumber evidence="3">7.6.2.2</ecNumber>
    </recommendedName>
</protein>
<dbReference type="CDD" id="cd03244">
    <property type="entry name" value="ABCC_MRP_domain2"/>
    <property type="match status" value="1"/>
</dbReference>
<dbReference type="Pfam" id="PF00664">
    <property type="entry name" value="ABC_membrane"/>
    <property type="match status" value="1"/>
</dbReference>
<evidence type="ECO:0000313" key="14">
    <source>
        <dbReference type="EMBL" id="THG21097.1"/>
    </source>
</evidence>
<keyword evidence="6" id="KW-0547">Nucleotide-binding</keyword>
<dbReference type="AlphaFoldDB" id="A0A4V3WQQ2"/>
<evidence type="ECO:0000313" key="15">
    <source>
        <dbReference type="Proteomes" id="UP000306102"/>
    </source>
</evidence>
<reference evidence="14 15" key="1">
    <citation type="journal article" date="2018" name="Proc. Natl. Acad. Sci. U.S.A.">
        <title>Draft genome sequence of Camellia sinensis var. sinensis provides insights into the evolution of the tea genome and tea quality.</title>
        <authorList>
            <person name="Wei C."/>
            <person name="Yang H."/>
            <person name="Wang S."/>
            <person name="Zhao J."/>
            <person name="Liu C."/>
            <person name="Gao L."/>
            <person name="Xia E."/>
            <person name="Lu Y."/>
            <person name="Tai Y."/>
            <person name="She G."/>
            <person name="Sun J."/>
            <person name="Cao H."/>
            <person name="Tong W."/>
            <person name="Gao Q."/>
            <person name="Li Y."/>
            <person name="Deng W."/>
            <person name="Jiang X."/>
            <person name="Wang W."/>
            <person name="Chen Q."/>
            <person name="Zhang S."/>
            <person name="Li H."/>
            <person name="Wu J."/>
            <person name="Wang P."/>
            <person name="Li P."/>
            <person name="Shi C."/>
            <person name="Zheng F."/>
            <person name="Jian J."/>
            <person name="Huang B."/>
            <person name="Shan D."/>
            <person name="Shi M."/>
            <person name="Fang C."/>
            <person name="Yue Y."/>
            <person name="Li F."/>
            <person name="Li D."/>
            <person name="Wei S."/>
            <person name="Han B."/>
            <person name="Jiang C."/>
            <person name="Yin Y."/>
            <person name="Xia T."/>
            <person name="Zhang Z."/>
            <person name="Bennetzen J.L."/>
            <person name="Zhao S."/>
            <person name="Wan X."/>
        </authorList>
    </citation>
    <scope>NUCLEOTIDE SEQUENCE [LARGE SCALE GENOMIC DNA]</scope>
    <source>
        <strain evidence="15">cv. Shuchazao</strain>
        <tissue evidence="14">Leaf</tissue>
    </source>
</reference>
<dbReference type="PANTHER" id="PTHR24223:SF181">
    <property type="entry name" value="ABC TRANSPORTER C FAMILY MEMBER 3"/>
    <property type="match status" value="1"/>
</dbReference>
<evidence type="ECO:0000256" key="9">
    <source>
        <dbReference type="ARBA" id="ARBA00023136"/>
    </source>
</evidence>
<keyword evidence="5 11" id="KW-0812">Transmembrane</keyword>
<keyword evidence="8 11" id="KW-1133">Transmembrane helix</keyword>
<dbReference type="InterPro" id="IPR003439">
    <property type="entry name" value="ABC_transporter-like_ATP-bd"/>
</dbReference>
<comment type="caution">
    <text evidence="14">The sequence shown here is derived from an EMBL/GenBank/DDBJ whole genome shotgun (WGS) entry which is preliminary data.</text>
</comment>
<dbReference type="Proteomes" id="UP000306102">
    <property type="component" value="Unassembled WGS sequence"/>
</dbReference>
<keyword evidence="9 11" id="KW-0472">Membrane</keyword>
<dbReference type="PROSITE" id="PS50929">
    <property type="entry name" value="ABC_TM1F"/>
    <property type="match status" value="1"/>
</dbReference>
<organism evidence="14 15">
    <name type="scientific">Camellia sinensis var. sinensis</name>
    <name type="common">China tea</name>
    <dbReference type="NCBI Taxonomy" id="542762"/>
    <lineage>
        <taxon>Eukaryota</taxon>
        <taxon>Viridiplantae</taxon>
        <taxon>Streptophyta</taxon>
        <taxon>Embryophyta</taxon>
        <taxon>Tracheophyta</taxon>
        <taxon>Spermatophyta</taxon>
        <taxon>Magnoliopsida</taxon>
        <taxon>eudicotyledons</taxon>
        <taxon>Gunneridae</taxon>
        <taxon>Pentapetalae</taxon>
        <taxon>asterids</taxon>
        <taxon>Ericales</taxon>
        <taxon>Theaceae</taxon>
        <taxon>Camellia</taxon>
    </lineage>
</organism>
<evidence type="ECO:0000256" key="11">
    <source>
        <dbReference type="SAM" id="Phobius"/>
    </source>
</evidence>
<evidence type="ECO:0000259" key="12">
    <source>
        <dbReference type="PROSITE" id="PS50893"/>
    </source>
</evidence>
<dbReference type="Gene3D" id="3.40.50.300">
    <property type="entry name" value="P-loop containing nucleotide triphosphate hydrolases"/>
    <property type="match status" value="2"/>
</dbReference>
<keyword evidence="4" id="KW-0813">Transport</keyword>
<comment type="similarity">
    <text evidence="2">Belongs to the ABC transporter superfamily. ABCC family. Conjugate transporter (TC 3.A.1.208) subfamily.</text>
</comment>
<proteinExistence type="inferred from homology"/>
<dbReference type="InterPro" id="IPR050173">
    <property type="entry name" value="ABC_transporter_C-like"/>
</dbReference>
<evidence type="ECO:0000256" key="6">
    <source>
        <dbReference type="ARBA" id="ARBA00022741"/>
    </source>
</evidence>
<keyword evidence="7" id="KW-0067">ATP-binding</keyword>
<dbReference type="InterPro" id="IPR044726">
    <property type="entry name" value="ABCC_6TM_D2"/>
</dbReference>
<dbReference type="InterPro" id="IPR036640">
    <property type="entry name" value="ABC1_TM_sf"/>
</dbReference>
<evidence type="ECO:0000256" key="3">
    <source>
        <dbReference type="ARBA" id="ARBA00012191"/>
    </source>
</evidence>
<evidence type="ECO:0000256" key="8">
    <source>
        <dbReference type="ARBA" id="ARBA00022989"/>
    </source>
</evidence>
<dbReference type="InterPro" id="IPR003593">
    <property type="entry name" value="AAA+_ATPase"/>
</dbReference>
<dbReference type="GO" id="GO:0016020">
    <property type="term" value="C:membrane"/>
    <property type="evidence" value="ECO:0007669"/>
    <property type="project" value="UniProtKB-SubCell"/>
</dbReference>
<evidence type="ECO:0000256" key="1">
    <source>
        <dbReference type="ARBA" id="ARBA00004141"/>
    </source>
</evidence>
<dbReference type="PANTHER" id="PTHR24223">
    <property type="entry name" value="ATP-BINDING CASSETTE SUB-FAMILY C"/>
    <property type="match status" value="1"/>
</dbReference>
<dbReference type="InterPro" id="IPR027417">
    <property type="entry name" value="P-loop_NTPase"/>
</dbReference>
<accession>A0A4V3WQQ2</accession>
<dbReference type="SUPFAM" id="SSF90123">
    <property type="entry name" value="ABC transporter transmembrane region"/>
    <property type="match status" value="1"/>
</dbReference>
<dbReference type="FunFam" id="3.40.50.300:FF:000169">
    <property type="entry name" value="ABC transporter C family member 3"/>
    <property type="match status" value="1"/>
</dbReference>
<dbReference type="InterPro" id="IPR011527">
    <property type="entry name" value="ABC1_TM_dom"/>
</dbReference>
<sequence length="660" mass="72933">MDREWHEVVLEACSLKKDLEILPFGDQTVIGERGINLSGGQKQRIQIARALYQDADIYLFDDPFSAVDAHTGSHLYRVMKDGRIAQAGKYNDILNSGTDFMELVGARQDVLSTLDSTVAKKGQFVQEEEREKGTVGLSVYWKYITSAYGGALVPFILLAQVIFQLLQIGSNYWIAWAAPVLKDVAPPVSGSTLITVYVALAIGCSFCILARALLLVTAWYKSATILFNRMHFCIFCAPMSFFDTTPSGRILNRASTDQSALDLDVPNQLGNFAFLMIELLGIIAVMSQIAWQVFIVFVLVIATCIWLQHFAETISGSATIRGFDQESRFIETSVKLIDGHSRPKFYNAAALGWLCLRLYMLSAITFAFSLVFLIFAPPGTIDPSVAGLAVTYGLTLNISQGRFIWNLCRMENSIISVQYAPHMPLVLRGLTCSFHGGMKTGIVGRTGSGKSTLIQTLFRIVDPTAGQILIDGIDISSIGLHDLRSRLSIIPQDPTMLEGTVRSNLDPLEEYSDEQIWEALDKCQLGEEVRKKEGKLDSTVTENGENWSMGQRQLVCLGRVLLKRSKVLVLDEATASVDTATDNVIQQTLQQHFSGCTVLTIAYRITSVVDSDMVLLLDHGLIEEYDSPTKLLENKSSAFAKLVAVYSMRSDSRCEKSANN</sequence>
<name>A0A4V3WQQ2_CAMSN</name>
<feature type="transmembrane region" description="Helical" evidence="11">
    <location>
        <begin position="194"/>
        <end position="220"/>
    </location>
</feature>
<dbReference type="SUPFAM" id="SSF52540">
    <property type="entry name" value="P-loop containing nucleoside triphosphate hydrolases"/>
    <property type="match status" value="2"/>
</dbReference>
<feature type="transmembrane region" description="Helical" evidence="11">
    <location>
        <begin position="350"/>
        <end position="375"/>
    </location>
</feature>
<dbReference type="EMBL" id="SDRB02001590">
    <property type="protein sequence ID" value="THG21097.1"/>
    <property type="molecule type" value="Genomic_DNA"/>
</dbReference>
<dbReference type="CDD" id="cd18580">
    <property type="entry name" value="ABC_6TM_ABCC_D2"/>
    <property type="match status" value="1"/>
</dbReference>
<dbReference type="Gene3D" id="1.20.1560.10">
    <property type="entry name" value="ABC transporter type 1, transmembrane domain"/>
    <property type="match status" value="1"/>
</dbReference>
<dbReference type="PROSITE" id="PS50893">
    <property type="entry name" value="ABC_TRANSPORTER_2"/>
    <property type="match status" value="1"/>
</dbReference>
<feature type="domain" description="ABC transporter" evidence="12">
    <location>
        <begin position="408"/>
        <end position="644"/>
    </location>
</feature>
<evidence type="ECO:0000256" key="5">
    <source>
        <dbReference type="ARBA" id="ARBA00022692"/>
    </source>
</evidence>
<feature type="transmembrane region" description="Helical" evidence="11">
    <location>
        <begin position="151"/>
        <end position="174"/>
    </location>
</feature>
<dbReference type="EC" id="7.6.2.2" evidence="3"/>
<comment type="subcellular location">
    <subcellularLocation>
        <location evidence="1">Membrane</location>
        <topology evidence="1">Multi-pass membrane protein</topology>
    </subcellularLocation>
</comment>
<dbReference type="STRING" id="542762.A0A4V3WQQ2"/>
<evidence type="ECO:0000256" key="4">
    <source>
        <dbReference type="ARBA" id="ARBA00022448"/>
    </source>
</evidence>
<feature type="domain" description="ABC transmembrane type-1" evidence="13">
    <location>
        <begin position="155"/>
        <end position="412"/>
    </location>
</feature>
<comment type="catalytic activity">
    <reaction evidence="10">
        <text>ATP + H2O + xenobioticSide 1 = ADP + phosphate + xenobioticSide 2.</text>
        <dbReference type="EC" id="7.6.2.2"/>
    </reaction>
</comment>
<keyword evidence="15" id="KW-1185">Reference proteome</keyword>
<evidence type="ECO:0000259" key="13">
    <source>
        <dbReference type="PROSITE" id="PS50929"/>
    </source>
</evidence>